<keyword evidence="1" id="KW-0732">Signal</keyword>
<sequence>MKSAALAALLLGSTGLAASPTVSARLSVQRSGTTLSHALKLHNRLAVPFRAAYVCTLETALVNAAGRVVRQYPPEDTACPSTYFWLSVPARGRATVFQHKLPWNLSEVPPGVYRVRARLPLFRVPAAFQVSKLVTWSAPFTLPGK</sequence>
<dbReference type="EMBL" id="JASNGB010000015">
    <property type="protein sequence ID" value="MDL2343231.1"/>
    <property type="molecule type" value="Genomic_DNA"/>
</dbReference>
<accession>A0ABT7JDU9</accession>
<evidence type="ECO:0000256" key="1">
    <source>
        <dbReference type="SAM" id="SignalP"/>
    </source>
</evidence>
<feature type="signal peptide" evidence="1">
    <location>
        <begin position="1"/>
        <end position="17"/>
    </location>
</feature>
<dbReference type="RefSeq" id="WP_285521425.1">
    <property type="nucleotide sequence ID" value="NZ_JASNGB010000015.1"/>
</dbReference>
<evidence type="ECO:0000313" key="3">
    <source>
        <dbReference type="Proteomes" id="UP001302059"/>
    </source>
</evidence>
<protein>
    <recommendedName>
        <fullName evidence="4">Intracellular proteinase inhibitor BsuPI domain-containing protein</fullName>
    </recommendedName>
</protein>
<proteinExistence type="predicted"/>
<evidence type="ECO:0000313" key="2">
    <source>
        <dbReference type="EMBL" id="MDL2343231.1"/>
    </source>
</evidence>
<comment type="caution">
    <text evidence="2">The sequence shown here is derived from an EMBL/GenBank/DDBJ whole genome shotgun (WGS) entry which is preliminary data.</text>
</comment>
<keyword evidence="3" id="KW-1185">Reference proteome</keyword>
<reference evidence="2 3" key="1">
    <citation type="submission" date="2023-05" db="EMBL/GenBank/DDBJ databases">
        <authorList>
            <person name="Gao F."/>
        </authorList>
    </citation>
    <scope>NUCLEOTIDE SEQUENCE [LARGE SCALE GENOMIC DNA]</scope>
    <source>
        <strain evidence="2 3">MIMF12</strain>
    </source>
</reference>
<organism evidence="2 3">
    <name type="scientific">Deinococcus rhizophilus</name>
    <dbReference type="NCBI Taxonomy" id="3049544"/>
    <lineage>
        <taxon>Bacteria</taxon>
        <taxon>Thermotogati</taxon>
        <taxon>Deinococcota</taxon>
        <taxon>Deinococci</taxon>
        <taxon>Deinococcales</taxon>
        <taxon>Deinococcaceae</taxon>
        <taxon>Deinococcus</taxon>
    </lineage>
</organism>
<dbReference type="Proteomes" id="UP001302059">
    <property type="component" value="Unassembled WGS sequence"/>
</dbReference>
<feature type="chain" id="PRO_5046783564" description="Intracellular proteinase inhibitor BsuPI domain-containing protein" evidence="1">
    <location>
        <begin position="18"/>
        <end position="145"/>
    </location>
</feature>
<name>A0ABT7JDU9_9DEIO</name>
<evidence type="ECO:0008006" key="4">
    <source>
        <dbReference type="Google" id="ProtNLM"/>
    </source>
</evidence>
<gene>
    <name evidence="2" type="ORF">QOL99_03605</name>
</gene>